<dbReference type="AlphaFoldDB" id="H2AXM0"/>
<dbReference type="FunCoup" id="H2AXM0">
    <property type="interactions" value="173"/>
</dbReference>
<evidence type="ECO:0000313" key="3">
    <source>
        <dbReference type="EMBL" id="CCF59120.1"/>
    </source>
</evidence>
<dbReference type="EMBL" id="HE650827">
    <property type="protein sequence ID" value="CCF59120.1"/>
    <property type="molecule type" value="Genomic_DNA"/>
</dbReference>
<accession>H2AXM0</accession>
<reference evidence="3 4" key="1">
    <citation type="journal article" date="2011" name="Proc. Natl. Acad. Sci. U.S.A.">
        <title>Evolutionary erosion of yeast sex chromosomes by mating-type switching accidents.</title>
        <authorList>
            <person name="Gordon J.L."/>
            <person name="Armisen D."/>
            <person name="Proux-Wera E."/>
            <person name="Oheigeartaigh S.S."/>
            <person name="Byrne K.P."/>
            <person name="Wolfe K.H."/>
        </authorList>
    </citation>
    <scope>NUCLEOTIDE SEQUENCE [LARGE SCALE GENOMIC DNA]</scope>
    <source>
        <strain evidence="4">ATCC 22294 / BCRC 22015 / CBS 2517 / CECT 1963 / NBRC 1671 / NRRL Y-8276</strain>
    </source>
</reference>
<feature type="domain" description="Manganese/iron superoxide dismutase C-terminal" evidence="2">
    <location>
        <begin position="191"/>
        <end position="250"/>
    </location>
</feature>
<evidence type="ECO:0000259" key="2">
    <source>
        <dbReference type="Pfam" id="PF02777"/>
    </source>
</evidence>
<dbReference type="SUPFAM" id="SSF46609">
    <property type="entry name" value="Fe,Mn superoxide dismutase (SOD), N-terminal domain"/>
    <property type="match status" value="1"/>
</dbReference>
<evidence type="ECO:0000313" key="4">
    <source>
        <dbReference type="Proteomes" id="UP000005220"/>
    </source>
</evidence>
<dbReference type="GO" id="GO:0003735">
    <property type="term" value="F:structural constituent of ribosome"/>
    <property type="evidence" value="ECO:0007669"/>
    <property type="project" value="EnsemblFungi"/>
</dbReference>
<dbReference type="Gene3D" id="3.55.40.20">
    <property type="entry name" value="Iron/manganese superoxide dismutase, C-terminal domain"/>
    <property type="match status" value="1"/>
</dbReference>
<sequence>MLLLKQLTGRRLIHTVPKLPNNSQLSTKGIPKIYSSNGFSIVWNNYQKYLCDKLTMYTSGTANESYFPFHLILRTAKNPFESHIFNTASALHNNHLFIENILPSENETGGPSTLLNSRFKESFEMEWGQELKDNIVKLIEEKIIGQGWFFIIENSDKQLNFLTVHNNGTPYYFPRNQSIDLSNAISFEEFNDLQTIKQAVKEDKVKDWNIPLVAINLWDHAYLHDYGVDKRSEYIQNVLDNLNWDVINNRLYTQMD</sequence>
<keyword evidence="4" id="KW-1185">Reference proteome</keyword>
<dbReference type="Proteomes" id="UP000005220">
    <property type="component" value="Chromosome 7"/>
</dbReference>
<dbReference type="OrthoDB" id="275227at2759"/>
<dbReference type="InterPro" id="IPR019832">
    <property type="entry name" value="Mn/Fe_SOD_C"/>
</dbReference>
<protein>
    <recommendedName>
        <fullName evidence="2">Manganese/iron superoxide dismutase C-terminal domain-containing protein</fullName>
    </recommendedName>
</protein>
<name>H2AXM0_KAZAF</name>
<dbReference type="PANTHER" id="PTHR43595:SF2">
    <property type="entry name" value="SMALL RIBOSOMAL SUBUNIT PROTEIN MS42"/>
    <property type="match status" value="1"/>
</dbReference>
<dbReference type="STRING" id="1071382.H2AXM0"/>
<dbReference type="SUPFAM" id="SSF54719">
    <property type="entry name" value="Fe,Mn superoxide dismutase (SOD), C-terminal domain"/>
    <property type="match status" value="1"/>
</dbReference>
<dbReference type="RefSeq" id="XP_003958255.1">
    <property type="nucleotide sequence ID" value="XM_003958206.1"/>
</dbReference>
<dbReference type="GO" id="GO:0005763">
    <property type="term" value="C:mitochondrial small ribosomal subunit"/>
    <property type="evidence" value="ECO:0007669"/>
    <property type="project" value="EnsemblFungi"/>
</dbReference>
<dbReference type="eggNOG" id="KOG0876">
    <property type="taxonomic scope" value="Eukaryota"/>
</dbReference>
<dbReference type="GO" id="GO:0004784">
    <property type="term" value="F:superoxide dismutase activity"/>
    <property type="evidence" value="ECO:0007669"/>
    <property type="project" value="InterPro"/>
</dbReference>
<dbReference type="InterPro" id="IPR036324">
    <property type="entry name" value="Mn/Fe_SOD_N_sf"/>
</dbReference>
<gene>
    <name evidence="3" type="primary">KAFR0G00870</name>
    <name evidence="3" type="ORF">KAFR_0G00870</name>
</gene>
<dbReference type="InParanoid" id="H2AXM0"/>
<organism evidence="3 4">
    <name type="scientific">Kazachstania africana (strain ATCC 22294 / BCRC 22015 / CBS 2517 / CECT 1963 / NBRC 1671 / NRRL Y-8276)</name>
    <name type="common">Yeast</name>
    <name type="synonym">Kluyveromyces africanus</name>
    <dbReference type="NCBI Taxonomy" id="1071382"/>
    <lineage>
        <taxon>Eukaryota</taxon>
        <taxon>Fungi</taxon>
        <taxon>Dikarya</taxon>
        <taxon>Ascomycota</taxon>
        <taxon>Saccharomycotina</taxon>
        <taxon>Saccharomycetes</taxon>
        <taxon>Saccharomycetales</taxon>
        <taxon>Saccharomycetaceae</taxon>
        <taxon>Kazachstania</taxon>
    </lineage>
</organism>
<dbReference type="GeneID" id="13884611"/>
<dbReference type="KEGG" id="kaf:KAFR_0G00870"/>
<dbReference type="GO" id="GO:0046872">
    <property type="term" value="F:metal ion binding"/>
    <property type="evidence" value="ECO:0007669"/>
    <property type="project" value="InterPro"/>
</dbReference>
<dbReference type="Pfam" id="PF02777">
    <property type="entry name" value="Sod_Fe_C"/>
    <property type="match status" value="1"/>
</dbReference>
<comment type="function">
    <text evidence="1">Component of the mitochondrial ribosome (mitoribosome), a dedicated translation machinery responsible for the synthesis of mitochondrial genome-encoded proteins, including at least some of the essential transmembrane subunits of the mitochondrial respiratory chain. The mitoribosomes are attached to the mitochondrial inner membrane and translation products are cotranslationally integrated into the membrane.</text>
</comment>
<dbReference type="HOGENOM" id="CLU_057349_1_1_1"/>
<proteinExistence type="predicted"/>
<evidence type="ECO:0000256" key="1">
    <source>
        <dbReference type="ARBA" id="ARBA00037226"/>
    </source>
</evidence>
<dbReference type="PANTHER" id="PTHR43595">
    <property type="entry name" value="37S RIBOSOMAL PROTEIN S26, MITOCHONDRIAL"/>
    <property type="match status" value="1"/>
</dbReference>
<dbReference type="InterPro" id="IPR036314">
    <property type="entry name" value="SOD_C_sf"/>
</dbReference>